<reference evidence="1 2" key="1">
    <citation type="submission" date="2014-11" db="EMBL/GenBank/DDBJ databases">
        <title>Genome sequence of Flavihumibacter solisilvae 3-3.</title>
        <authorList>
            <person name="Zhou G."/>
            <person name="Li M."/>
            <person name="Wang G."/>
        </authorList>
    </citation>
    <scope>NUCLEOTIDE SEQUENCE [LARGE SCALE GENOMIC DNA]</scope>
    <source>
        <strain evidence="1 2">3-3</strain>
    </source>
</reference>
<dbReference type="Proteomes" id="UP000031408">
    <property type="component" value="Unassembled WGS sequence"/>
</dbReference>
<evidence type="ECO:0000313" key="1">
    <source>
        <dbReference type="EMBL" id="KIC94898.1"/>
    </source>
</evidence>
<dbReference type="Gene3D" id="1.20.120.520">
    <property type="entry name" value="nmb1532 protein domain like"/>
    <property type="match status" value="1"/>
</dbReference>
<dbReference type="AlphaFoldDB" id="A0A0C1LHQ1"/>
<evidence type="ECO:0000313" key="2">
    <source>
        <dbReference type="Proteomes" id="UP000031408"/>
    </source>
</evidence>
<proteinExistence type="predicted"/>
<gene>
    <name evidence="1" type="ORF">OI18_08280</name>
</gene>
<dbReference type="EMBL" id="JSVC01000009">
    <property type="protein sequence ID" value="KIC94898.1"/>
    <property type="molecule type" value="Genomic_DNA"/>
</dbReference>
<organism evidence="1 2">
    <name type="scientific">Flavihumibacter solisilvae</name>
    <dbReference type="NCBI Taxonomy" id="1349421"/>
    <lineage>
        <taxon>Bacteria</taxon>
        <taxon>Pseudomonadati</taxon>
        <taxon>Bacteroidota</taxon>
        <taxon>Chitinophagia</taxon>
        <taxon>Chitinophagales</taxon>
        <taxon>Chitinophagaceae</taxon>
        <taxon>Flavihumibacter</taxon>
    </lineage>
</organism>
<keyword evidence="2" id="KW-1185">Reference proteome</keyword>
<name>A0A0C1LHQ1_9BACT</name>
<evidence type="ECO:0008006" key="3">
    <source>
        <dbReference type="Google" id="ProtNLM"/>
    </source>
</evidence>
<protein>
    <recommendedName>
        <fullName evidence="3">Hemerythrin-like domain-containing protein</fullName>
    </recommendedName>
</protein>
<dbReference type="STRING" id="1349421.OI18_08280"/>
<comment type="caution">
    <text evidence="1">The sequence shown here is derived from an EMBL/GenBank/DDBJ whole genome shotgun (WGS) entry which is preliminary data.</text>
</comment>
<accession>A0A0C1LHQ1</accession>
<dbReference type="RefSeq" id="WP_039138909.1">
    <property type="nucleotide sequence ID" value="NZ_JSVC01000009.1"/>
</dbReference>
<dbReference type="OrthoDB" id="5654170at2"/>
<sequence>MRRFNIFQHSHSALRSLLLDTSLLIQFTDFSDPGQVQATFDQVTELVLACQRQAEEEARYIIPAISVLHGRVEECFAHGDEQKPSASMKMLNRMNLYEQYAGTPRAARLAASIANTSFQKFAEQVIAGMQLQEEILNPLLWSYYSDDALRQLHMQIEGRQTITEWLSLCTWMMKDMSDEEIVSWLLNVRPTLPLQVYEMLLERISGKMPMMRWDNVQTGMTEEAMVA</sequence>